<dbReference type="InterPro" id="IPR047146">
    <property type="entry name" value="Cyt_P450_E_CYP52_fungi"/>
</dbReference>
<evidence type="ECO:0000256" key="4">
    <source>
        <dbReference type="ARBA" id="ARBA00022723"/>
    </source>
</evidence>
<dbReference type="GO" id="GO:0016712">
    <property type="term" value="F:oxidoreductase activity, acting on paired donors, with incorporation or reduction of molecular oxygen, reduced flavin or flavoprotein as one donor, and incorporation of one atom of oxygen"/>
    <property type="evidence" value="ECO:0007669"/>
    <property type="project" value="InterPro"/>
</dbReference>
<reference evidence="8 9" key="1">
    <citation type="submission" date="2022-12" db="EMBL/GenBank/DDBJ databases">
        <title>Genomic features and morphological characterization of a novel Knufia sp. strain isolated from spacecraft assembly facility.</title>
        <authorList>
            <person name="Teixeira M."/>
            <person name="Chander A.M."/>
            <person name="Stajich J.E."/>
            <person name="Venkateswaran K."/>
        </authorList>
    </citation>
    <scope>NUCLEOTIDE SEQUENCE [LARGE SCALE GENOMIC DNA]</scope>
    <source>
        <strain evidence="8 9">FJI-L2-BK-P2</strain>
    </source>
</reference>
<keyword evidence="7" id="KW-0503">Monooxygenase</keyword>
<evidence type="ECO:0000256" key="7">
    <source>
        <dbReference type="ARBA" id="ARBA00023033"/>
    </source>
</evidence>
<dbReference type="PANTHER" id="PTHR24287">
    <property type="entry name" value="P450, PUTATIVE (EUROFUNG)-RELATED"/>
    <property type="match status" value="1"/>
</dbReference>
<dbReference type="GO" id="GO:0005506">
    <property type="term" value="F:iron ion binding"/>
    <property type="evidence" value="ECO:0007669"/>
    <property type="project" value="InterPro"/>
</dbReference>
<keyword evidence="4" id="KW-0479">Metal-binding</keyword>
<keyword evidence="3" id="KW-0349">Heme</keyword>
<evidence type="ECO:0000313" key="8">
    <source>
        <dbReference type="EMBL" id="KAK5952630.1"/>
    </source>
</evidence>
<comment type="caution">
    <text evidence="8">The sequence shown here is derived from an EMBL/GenBank/DDBJ whole genome shotgun (WGS) entry which is preliminary data.</text>
</comment>
<dbReference type="Gene3D" id="1.10.630.10">
    <property type="entry name" value="Cytochrome P450"/>
    <property type="match status" value="1"/>
</dbReference>
<keyword evidence="9" id="KW-1185">Reference proteome</keyword>
<evidence type="ECO:0008006" key="10">
    <source>
        <dbReference type="Google" id="ProtNLM"/>
    </source>
</evidence>
<gene>
    <name evidence="8" type="ORF">OHC33_006222</name>
</gene>
<evidence type="ECO:0000256" key="2">
    <source>
        <dbReference type="ARBA" id="ARBA00010617"/>
    </source>
</evidence>
<protein>
    <recommendedName>
        <fullName evidence="10">Cytochrome P450</fullName>
    </recommendedName>
</protein>
<comment type="similarity">
    <text evidence="2">Belongs to the cytochrome P450 family.</text>
</comment>
<keyword evidence="5" id="KW-0560">Oxidoreductase</keyword>
<keyword evidence="6" id="KW-0408">Iron</keyword>
<dbReference type="InterPro" id="IPR002974">
    <property type="entry name" value="Cyt_P450_E_CYP52_ascomycetes"/>
</dbReference>
<organism evidence="8 9">
    <name type="scientific">Knufia fluminis</name>
    <dbReference type="NCBI Taxonomy" id="191047"/>
    <lineage>
        <taxon>Eukaryota</taxon>
        <taxon>Fungi</taxon>
        <taxon>Dikarya</taxon>
        <taxon>Ascomycota</taxon>
        <taxon>Pezizomycotina</taxon>
        <taxon>Eurotiomycetes</taxon>
        <taxon>Chaetothyriomycetidae</taxon>
        <taxon>Chaetothyriales</taxon>
        <taxon>Trichomeriaceae</taxon>
        <taxon>Knufia</taxon>
    </lineage>
</organism>
<accession>A0AAN8EF22</accession>
<dbReference type="Proteomes" id="UP001316803">
    <property type="component" value="Unassembled WGS sequence"/>
</dbReference>
<evidence type="ECO:0000256" key="5">
    <source>
        <dbReference type="ARBA" id="ARBA00023002"/>
    </source>
</evidence>
<dbReference type="PRINTS" id="PR01239">
    <property type="entry name" value="EP450IICYP52"/>
</dbReference>
<evidence type="ECO:0000256" key="3">
    <source>
        <dbReference type="ARBA" id="ARBA00022617"/>
    </source>
</evidence>
<dbReference type="SUPFAM" id="SSF48264">
    <property type="entry name" value="Cytochrome P450"/>
    <property type="match status" value="1"/>
</dbReference>
<dbReference type="InterPro" id="IPR001128">
    <property type="entry name" value="Cyt_P450"/>
</dbReference>
<dbReference type="InterPro" id="IPR036396">
    <property type="entry name" value="Cyt_P450_sf"/>
</dbReference>
<proteinExistence type="inferred from homology"/>
<dbReference type="Pfam" id="PF00067">
    <property type="entry name" value="p450"/>
    <property type="match status" value="1"/>
</dbReference>
<dbReference type="EMBL" id="JAKLMC020000014">
    <property type="protein sequence ID" value="KAK5952630.1"/>
    <property type="molecule type" value="Genomic_DNA"/>
</dbReference>
<name>A0AAN8EF22_9EURO</name>
<comment type="cofactor">
    <cofactor evidence="1">
        <name>heme</name>
        <dbReference type="ChEBI" id="CHEBI:30413"/>
    </cofactor>
</comment>
<dbReference type="AlphaFoldDB" id="A0AAN8EF22"/>
<dbReference type="PANTHER" id="PTHR24287:SF1">
    <property type="entry name" value="P450, PUTATIVE (EUROFUNG)-RELATED"/>
    <property type="match status" value="1"/>
</dbReference>
<evidence type="ECO:0000313" key="9">
    <source>
        <dbReference type="Proteomes" id="UP001316803"/>
    </source>
</evidence>
<evidence type="ECO:0000256" key="1">
    <source>
        <dbReference type="ARBA" id="ARBA00001971"/>
    </source>
</evidence>
<evidence type="ECO:0000256" key="6">
    <source>
        <dbReference type="ARBA" id="ARBA00023004"/>
    </source>
</evidence>
<dbReference type="GO" id="GO:0020037">
    <property type="term" value="F:heme binding"/>
    <property type="evidence" value="ECO:0007669"/>
    <property type="project" value="InterPro"/>
</dbReference>
<sequence>MMYILVALIVLVTYYFLWICERKLRHVREAKRRGCLPAASVPSDGFFGLGTLRQSIRATKAGYGPQWMHNSLDEVGKHVHTVRARIFDYELLITRDTENAKAIFNTQGADFDIGSHREGTSKSVFGLGVMTARGKEWKHSRALIRPQFARGNVANLPMFEKHFQSLLKKLKVDNEGWTDQIDLQPLFQSFTLDTGTEFLYGQSVFSQDPEARARLPLSWDKDGPDIANFGHHLDKVKGYLDRQGALAKYNWLLRSHGFDQHRKEIWKFVDYFVRKALLENDEEKRVQTSDTMQGRFVLLNELVKETRNPLELRNETLNVLHAS</sequence>